<evidence type="ECO:0000313" key="4">
    <source>
        <dbReference type="Proteomes" id="UP000623681"/>
    </source>
</evidence>
<dbReference type="SUPFAM" id="SSF52799">
    <property type="entry name" value="(Phosphotyrosine protein) phosphatases II"/>
    <property type="match status" value="1"/>
</dbReference>
<dbReference type="InterPro" id="IPR000387">
    <property type="entry name" value="Tyr_Pase_dom"/>
</dbReference>
<keyword evidence="4" id="KW-1185">Reference proteome</keyword>
<accession>A0A937FIL5</accession>
<proteinExistence type="predicted"/>
<name>A0A937FIL5_9CLOT</name>
<dbReference type="Proteomes" id="UP000623681">
    <property type="component" value="Unassembled WGS sequence"/>
</dbReference>
<dbReference type="Pfam" id="PF14566">
    <property type="entry name" value="PTPlike_phytase"/>
    <property type="match status" value="1"/>
</dbReference>
<keyword evidence="1" id="KW-0732">Signal</keyword>
<feature type="signal peptide" evidence="1">
    <location>
        <begin position="1"/>
        <end position="28"/>
    </location>
</feature>
<dbReference type="SMART" id="SM01301">
    <property type="entry name" value="PTPlike_phytase"/>
    <property type="match status" value="1"/>
</dbReference>
<sequence length="306" mass="35113">MMRKIFKSSTLILMILILVIASPINALASANTDVQAQDDEVHLVLDALNSSNLPKHFRKTTDKIDIKDSKILNLNGLDALNISGSSQFTEYSLKTLKEALDTKKKIVVIDLREESHGFIDGNAISFKNKYNNANHGLTRKEVIAKEKKDLKGIPKNEFVTFYNKPQTTLTPNKIYNEEKLVNSLGMKYKRIPVTDGSIPTNDTVDYFVKEINSLSKDKWIHFHCKEGIGRTTTFMIMFDSMKNYKDVKLEDIIKRQIILSGISTESIQSFYTERRINFLTTFYEYCSENGDKYKVKFSDWAKEKGY</sequence>
<organism evidence="3 4">
    <name type="scientific">Clostridium paridis</name>
    <dbReference type="NCBI Taxonomy" id="2803863"/>
    <lineage>
        <taxon>Bacteria</taxon>
        <taxon>Bacillati</taxon>
        <taxon>Bacillota</taxon>
        <taxon>Clostridia</taxon>
        <taxon>Eubacteriales</taxon>
        <taxon>Clostridiaceae</taxon>
        <taxon>Clostridium</taxon>
    </lineage>
</organism>
<comment type="caution">
    <text evidence="3">The sequence shown here is derived from an EMBL/GenBank/DDBJ whole genome shotgun (WGS) entry which is preliminary data.</text>
</comment>
<feature type="chain" id="PRO_5037344233" evidence="1">
    <location>
        <begin position="29"/>
        <end position="306"/>
    </location>
</feature>
<dbReference type="InterPro" id="IPR029021">
    <property type="entry name" value="Prot-tyrosine_phosphatase-like"/>
</dbReference>
<protein>
    <submittedName>
        <fullName evidence="3">Phytase</fullName>
    </submittedName>
</protein>
<dbReference type="PROSITE" id="PS50056">
    <property type="entry name" value="TYR_PHOSPHATASE_2"/>
    <property type="match status" value="1"/>
</dbReference>
<evidence type="ECO:0000259" key="2">
    <source>
        <dbReference type="PROSITE" id="PS50056"/>
    </source>
</evidence>
<dbReference type="PROSITE" id="PS00383">
    <property type="entry name" value="TYR_PHOSPHATASE_1"/>
    <property type="match status" value="1"/>
</dbReference>
<dbReference type="EMBL" id="JAESWA010000022">
    <property type="protein sequence ID" value="MBL4932121.1"/>
    <property type="molecule type" value="Genomic_DNA"/>
</dbReference>
<feature type="domain" description="Tyrosine specific protein phosphatases" evidence="2">
    <location>
        <begin position="205"/>
        <end position="254"/>
    </location>
</feature>
<gene>
    <name evidence="3" type="ORF">JK634_09920</name>
</gene>
<evidence type="ECO:0000256" key="1">
    <source>
        <dbReference type="SAM" id="SignalP"/>
    </source>
</evidence>
<reference evidence="3" key="1">
    <citation type="submission" date="2021-01" db="EMBL/GenBank/DDBJ databases">
        <title>Genome public.</title>
        <authorList>
            <person name="Liu C."/>
            <person name="Sun Q."/>
        </authorList>
    </citation>
    <scope>NUCLEOTIDE SEQUENCE</scope>
    <source>
        <strain evidence="3">YIM B02565</strain>
    </source>
</reference>
<dbReference type="Gene3D" id="3.90.190.10">
    <property type="entry name" value="Protein tyrosine phosphatase superfamily"/>
    <property type="match status" value="1"/>
</dbReference>
<dbReference type="RefSeq" id="WP_202767497.1">
    <property type="nucleotide sequence ID" value="NZ_JAESWA010000022.1"/>
</dbReference>
<dbReference type="AlphaFoldDB" id="A0A937FIL5"/>
<evidence type="ECO:0000313" key="3">
    <source>
        <dbReference type="EMBL" id="MBL4932121.1"/>
    </source>
</evidence>
<dbReference type="InterPro" id="IPR016130">
    <property type="entry name" value="Tyr_Pase_AS"/>
</dbReference>